<feature type="region of interest" description="Disordered" evidence="1">
    <location>
        <begin position="341"/>
        <end position="426"/>
    </location>
</feature>
<dbReference type="Proteomes" id="UP000236290">
    <property type="component" value="Unassembled WGS sequence"/>
</dbReference>
<name>A0A2K0UL75_TRIHA</name>
<comment type="caution">
    <text evidence="2">The sequence shown here is derived from an EMBL/GenBank/DDBJ whole genome shotgun (WGS) entry which is preliminary data.</text>
</comment>
<evidence type="ECO:0000313" key="3">
    <source>
        <dbReference type="Proteomes" id="UP000236290"/>
    </source>
</evidence>
<protein>
    <submittedName>
        <fullName evidence="2">Uncharacterized protein</fullName>
    </submittedName>
</protein>
<feature type="compositionally biased region" description="Low complexity" evidence="1">
    <location>
        <begin position="540"/>
        <end position="549"/>
    </location>
</feature>
<gene>
    <name evidence="2" type="ORF">THARTR1_01538</name>
</gene>
<organism evidence="2 3">
    <name type="scientific">Trichoderma harzianum</name>
    <name type="common">Hypocrea lixii</name>
    <dbReference type="NCBI Taxonomy" id="5544"/>
    <lineage>
        <taxon>Eukaryota</taxon>
        <taxon>Fungi</taxon>
        <taxon>Dikarya</taxon>
        <taxon>Ascomycota</taxon>
        <taxon>Pezizomycotina</taxon>
        <taxon>Sordariomycetes</taxon>
        <taxon>Hypocreomycetidae</taxon>
        <taxon>Hypocreales</taxon>
        <taxon>Hypocreaceae</taxon>
        <taxon>Trichoderma</taxon>
    </lineage>
</organism>
<dbReference type="AlphaFoldDB" id="A0A2K0UL75"/>
<sequence>MDPDLLDRKMDDLLAGITTQPDLAFTTDASFEEFGAWLDTLVVDAEAAVPAANALDEDEEMRDADWIPTPAFDSDDDSVMMEPVSEFFDLGILRDSSLDEDMASIDLSGSGSDPEVEFITAALALLTLTLDVGNVIITEQQLSQEDVAMVELQRPIPPVIVIDMAEPEEPIPPTGNTTELNGPIPPVIEMAEPEEPTPPVDDIVPDAVPETLQHEALPPQLPYMGDDDEDWNEQDAVSDGLPPQTPTTRSMSPRGSEGGELLVVVSPGPSLEDDMLAAFEERDLMAALLGMSPDRLSFSSRSRSTSLDSGDVPLWAFPPDMVNASDSGAATNLSLNQLFNNSSRTIEGNPTTESAADELSEEDPASADFGSGPDSVTEAQEPAPEDHHQAGSSESPEGDTTLASGEVAEEQPPTTETPAPDNVPAILITPEPNRVVQVEVAPIRMGGLILPGGNLVLPATPAPMTPLPQQVNTPDPEAIRKQKEESLARDLRNVMRRRQPASIFHPKRPQKSSALIRSPDAAERESNLRSPQSFHALSRAGSDADGGADAVDEGAARVMLGSPAVMKAIRDSEARRGFVREGNADER</sequence>
<feature type="region of interest" description="Disordered" evidence="1">
    <location>
        <begin position="221"/>
        <end position="258"/>
    </location>
</feature>
<feature type="compositionally biased region" description="Acidic residues" evidence="1">
    <location>
        <begin position="355"/>
        <end position="365"/>
    </location>
</feature>
<feature type="compositionally biased region" description="Basic residues" evidence="1">
    <location>
        <begin position="497"/>
        <end position="510"/>
    </location>
</feature>
<accession>A0A2K0UL75</accession>
<dbReference type="EMBL" id="MTYI01000020">
    <property type="protein sequence ID" value="PNP58522.1"/>
    <property type="molecule type" value="Genomic_DNA"/>
</dbReference>
<feature type="region of interest" description="Disordered" evidence="1">
    <location>
        <begin position="497"/>
        <end position="549"/>
    </location>
</feature>
<evidence type="ECO:0000313" key="2">
    <source>
        <dbReference type="EMBL" id="PNP58522.1"/>
    </source>
</evidence>
<reference evidence="2 3" key="1">
    <citation type="submission" date="2017-02" db="EMBL/GenBank/DDBJ databases">
        <title>Genomes of Trichoderma spp. with biocontrol activity.</title>
        <authorList>
            <person name="Gardiner D."/>
            <person name="Kazan K."/>
            <person name="Vos C."/>
            <person name="Harvey P."/>
        </authorList>
    </citation>
    <scope>NUCLEOTIDE SEQUENCE [LARGE SCALE GENOMIC DNA]</scope>
    <source>
        <strain evidence="2 3">Tr1</strain>
    </source>
</reference>
<evidence type="ECO:0000256" key="1">
    <source>
        <dbReference type="SAM" id="MobiDB-lite"/>
    </source>
</evidence>
<dbReference type="OrthoDB" id="4898715at2759"/>
<feature type="compositionally biased region" description="Polar residues" evidence="1">
    <location>
        <begin position="344"/>
        <end position="354"/>
    </location>
</feature>
<proteinExistence type="predicted"/>